<accession>A0AAU3GWZ0</accession>
<organism evidence="5">
    <name type="scientific">Streptomyces sp. NBC_01401</name>
    <dbReference type="NCBI Taxonomy" id="2903854"/>
    <lineage>
        <taxon>Bacteria</taxon>
        <taxon>Bacillati</taxon>
        <taxon>Actinomycetota</taxon>
        <taxon>Actinomycetes</taxon>
        <taxon>Kitasatosporales</taxon>
        <taxon>Streptomycetaceae</taxon>
        <taxon>Streptomyces</taxon>
    </lineage>
</organism>
<evidence type="ECO:0000256" key="1">
    <source>
        <dbReference type="ARBA" id="ARBA00023125"/>
    </source>
</evidence>
<evidence type="ECO:0000313" key="5">
    <source>
        <dbReference type="EMBL" id="WTY95523.1"/>
    </source>
</evidence>
<feature type="domain" description="HTH tetR-type" evidence="4">
    <location>
        <begin position="2"/>
        <end position="62"/>
    </location>
</feature>
<evidence type="ECO:0000259" key="4">
    <source>
        <dbReference type="PROSITE" id="PS50977"/>
    </source>
</evidence>
<feature type="DNA-binding region" description="H-T-H motif" evidence="2">
    <location>
        <begin position="25"/>
        <end position="44"/>
    </location>
</feature>
<name>A0AAU3GWZ0_9ACTN</name>
<evidence type="ECO:0000256" key="2">
    <source>
        <dbReference type="PROSITE-ProRule" id="PRU00335"/>
    </source>
</evidence>
<evidence type="ECO:0000256" key="3">
    <source>
        <dbReference type="SAM" id="MobiDB-lite"/>
    </source>
</evidence>
<dbReference type="SUPFAM" id="SSF46689">
    <property type="entry name" value="Homeodomain-like"/>
    <property type="match status" value="1"/>
</dbReference>
<dbReference type="Pfam" id="PF00440">
    <property type="entry name" value="TetR_N"/>
    <property type="match status" value="1"/>
</dbReference>
<dbReference type="PROSITE" id="PS50977">
    <property type="entry name" value="HTH_TETR_2"/>
    <property type="match status" value="1"/>
</dbReference>
<gene>
    <name evidence="5" type="ORF">OG626_11765</name>
</gene>
<dbReference type="InterPro" id="IPR009057">
    <property type="entry name" value="Homeodomain-like_sf"/>
</dbReference>
<keyword evidence="1 2" id="KW-0238">DNA-binding</keyword>
<proteinExistence type="predicted"/>
<dbReference type="InterPro" id="IPR001647">
    <property type="entry name" value="HTH_TetR"/>
</dbReference>
<feature type="region of interest" description="Disordered" evidence="3">
    <location>
        <begin position="172"/>
        <end position="201"/>
    </location>
</feature>
<sequence length="201" mass="21163">MPTAREALLDSAHAALRARPWTAVRMVDVAAGAGFSRQTLYNEFGSKDGLARALIRRAADGYLAGVERTLVADRTRGEGPAELARWTVRAARSNVLVKALLTGVWGEHLPGPGERPPAGTALPTPAELLMLVRDRAVAALGEGPSPRDPAELELICEIALRLALSYALVPAGPGPGQGLIAPSRTAADRSRRRSPARSTPA</sequence>
<protein>
    <submittedName>
        <fullName evidence="5">TetR/AcrR family transcriptional regulator</fullName>
    </submittedName>
</protein>
<dbReference type="GO" id="GO:0003677">
    <property type="term" value="F:DNA binding"/>
    <property type="evidence" value="ECO:0007669"/>
    <property type="project" value="UniProtKB-UniRule"/>
</dbReference>
<reference evidence="5" key="1">
    <citation type="submission" date="2022-10" db="EMBL/GenBank/DDBJ databases">
        <title>The complete genomes of actinobacterial strains from the NBC collection.</title>
        <authorList>
            <person name="Joergensen T.S."/>
            <person name="Alvarez Arevalo M."/>
            <person name="Sterndorff E.B."/>
            <person name="Faurdal D."/>
            <person name="Vuksanovic O."/>
            <person name="Mourched A.-S."/>
            <person name="Charusanti P."/>
            <person name="Shaw S."/>
            <person name="Blin K."/>
            <person name="Weber T."/>
        </authorList>
    </citation>
    <scope>NUCLEOTIDE SEQUENCE</scope>
    <source>
        <strain evidence="5">NBC_01401</strain>
    </source>
</reference>
<dbReference type="Gene3D" id="1.10.357.10">
    <property type="entry name" value="Tetracycline Repressor, domain 2"/>
    <property type="match status" value="1"/>
</dbReference>
<dbReference type="AlphaFoldDB" id="A0AAU3GWZ0"/>
<dbReference type="EMBL" id="CP109535">
    <property type="protein sequence ID" value="WTY95523.1"/>
    <property type="molecule type" value="Genomic_DNA"/>
</dbReference>